<keyword evidence="2 5" id="KW-0413">Isomerase</keyword>
<evidence type="ECO:0000259" key="4">
    <source>
        <dbReference type="Pfam" id="PF10432"/>
    </source>
</evidence>
<dbReference type="Pfam" id="PF10432">
    <property type="entry name" value="bact-PGI_C"/>
    <property type="match status" value="1"/>
</dbReference>
<feature type="region of interest" description="Disordered" evidence="3">
    <location>
        <begin position="271"/>
        <end position="292"/>
    </location>
</feature>
<sequence length="393" mass="39392">MPLVFEEHRLGGLAEGGDPAALEALRATASGAARLRSARSAALEADLGALTADGRPRSIVVVAADAPVGEAPAAVFGNGCPVPLVAVRDHRLPGWVAGHDLVIAVAATSGQNADPVARAAAEAVRRGCRFLGIGAPGGPLAPIAEQARAPYIPLHAAGAVAADIGPALWGPLAAVLTAVGRTAGITAVPAEVFEAAAARLEDVAHQCRPAAEPWIDPAKSVTLDLAGALPLIWGGTPIAAVAARRFAATLGAQARYPALAGEVPGDLAWQAPTAEGPFGGDGAPRSIFDDPEPEGAARMRAVLLRDPGGPGDPGDSDEPSVSGDSGGSGAMAGTMTAAEESLRARGVGISELRTEPGHPLERLAGLIALTEYVTVYLAVAYGVDPLSSRPVVP</sequence>
<dbReference type="GO" id="GO:0005975">
    <property type="term" value="P:carbohydrate metabolic process"/>
    <property type="evidence" value="ECO:0007669"/>
    <property type="project" value="InterPro"/>
</dbReference>
<dbReference type="GO" id="GO:0097367">
    <property type="term" value="F:carbohydrate derivative binding"/>
    <property type="evidence" value="ECO:0007669"/>
    <property type="project" value="InterPro"/>
</dbReference>
<accession>A0A2P8DIT4</accession>
<dbReference type="SUPFAM" id="SSF53697">
    <property type="entry name" value="SIS domain"/>
    <property type="match status" value="1"/>
</dbReference>
<dbReference type="OrthoDB" id="5241724at2"/>
<gene>
    <name evidence="5" type="ORF">CLV63_109101</name>
</gene>
<evidence type="ECO:0000256" key="1">
    <source>
        <dbReference type="ARBA" id="ARBA00010523"/>
    </source>
</evidence>
<dbReference type="EMBL" id="PYGA01000009">
    <property type="protein sequence ID" value="PSK97098.1"/>
    <property type="molecule type" value="Genomic_DNA"/>
</dbReference>
<dbReference type="AlphaFoldDB" id="A0A2P8DIT4"/>
<comment type="caution">
    <text evidence="5">The sequence shown here is derived from an EMBL/GenBank/DDBJ whole genome shotgun (WGS) entry which is preliminary data.</text>
</comment>
<dbReference type="RefSeq" id="WP_106583495.1">
    <property type="nucleotide sequence ID" value="NZ_PYGA01000009.1"/>
</dbReference>
<evidence type="ECO:0000313" key="6">
    <source>
        <dbReference type="Proteomes" id="UP000240542"/>
    </source>
</evidence>
<evidence type="ECO:0000256" key="3">
    <source>
        <dbReference type="SAM" id="MobiDB-lite"/>
    </source>
</evidence>
<reference evidence="5 6" key="1">
    <citation type="submission" date="2018-03" db="EMBL/GenBank/DDBJ databases">
        <title>Genomic Encyclopedia of Archaeal and Bacterial Type Strains, Phase II (KMG-II): from individual species to whole genera.</title>
        <authorList>
            <person name="Goeker M."/>
        </authorList>
    </citation>
    <scope>NUCLEOTIDE SEQUENCE [LARGE SCALE GENOMIC DNA]</scope>
    <source>
        <strain evidence="5 6">DSM 45312</strain>
    </source>
</reference>
<protein>
    <submittedName>
        <fullName evidence="5">Glucose/mannose-6-phosphate isomerase</fullName>
    </submittedName>
</protein>
<dbReference type="GO" id="GO:0004476">
    <property type="term" value="F:mannose-6-phosphate isomerase activity"/>
    <property type="evidence" value="ECO:0007669"/>
    <property type="project" value="InterPro"/>
</dbReference>
<feature type="region of interest" description="Disordered" evidence="3">
    <location>
        <begin position="304"/>
        <end position="334"/>
    </location>
</feature>
<dbReference type="Gene3D" id="3.40.50.10490">
    <property type="entry name" value="Glucose-6-phosphate isomerase like protein, domain 1"/>
    <property type="match status" value="2"/>
</dbReference>
<evidence type="ECO:0000256" key="2">
    <source>
        <dbReference type="ARBA" id="ARBA00023235"/>
    </source>
</evidence>
<dbReference type="GO" id="GO:1901135">
    <property type="term" value="P:carbohydrate derivative metabolic process"/>
    <property type="evidence" value="ECO:0007669"/>
    <property type="project" value="InterPro"/>
</dbReference>
<dbReference type="Proteomes" id="UP000240542">
    <property type="component" value="Unassembled WGS sequence"/>
</dbReference>
<organism evidence="5 6">
    <name type="scientific">Murinocardiopsis flavida</name>
    <dbReference type="NCBI Taxonomy" id="645275"/>
    <lineage>
        <taxon>Bacteria</taxon>
        <taxon>Bacillati</taxon>
        <taxon>Actinomycetota</taxon>
        <taxon>Actinomycetes</taxon>
        <taxon>Streptosporangiales</taxon>
        <taxon>Nocardiopsidaceae</taxon>
        <taxon>Murinocardiopsis</taxon>
    </lineage>
</organism>
<name>A0A2P8DIT4_9ACTN</name>
<dbReference type="GO" id="GO:0004347">
    <property type="term" value="F:glucose-6-phosphate isomerase activity"/>
    <property type="evidence" value="ECO:0007669"/>
    <property type="project" value="InterPro"/>
</dbReference>
<proteinExistence type="inferred from homology"/>
<dbReference type="InterPro" id="IPR046348">
    <property type="entry name" value="SIS_dom_sf"/>
</dbReference>
<feature type="domain" description="Bifunctional glucose-6-phosphate/mannose-6-phosphate isomerase C-terminal" evidence="4">
    <location>
        <begin position="216"/>
        <end position="389"/>
    </location>
</feature>
<comment type="similarity">
    <text evidence="1">Belongs to the PGI/PMI family.</text>
</comment>
<dbReference type="InterPro" id="IPR019490">
    <property type="entry name" value="Glu6P/Mann6P_isomerase_C"/>
</dbReference>
<evidence type="ECO:0000313" key="5">
    <source>
        <dbReference type="EMBL" id="PSK97098.1"/>
    </source>
</evidence>
<keyword evidence="6" id="KW-1185">Reference proteome</keyword>